<organism evidence="2 3">
    <name type="scientific">Streptomyces catenulae</name>
    <dbReference type="NCBI Taxonomy" id="66875"/>
    <lineage>
        <taxon>Bacteria</taxon>
        <taxon>Bacillati</taxon>
        <taxon>Actinomycetota</taxon>
        <taxon>Actinomycetes</taxon>
        <taxon>Kitasatosporales</taxon>
        <taxon>Streptomycetaceae</taxon>
        <taxon>Streptomyces</taxon>
    </lineage>
</organism>
<dbReference type="PANTHER" id="PTHR42924">
    <property type="entry name" value="EXONUCLEASE"/>
    <property type="match status" value="1"/>
</dbReference>
<evidence type="ECO:0000259" key="1">
    <source>
        <dbReference type="SMART" id="SM00481"/>
    </source>
</evidence>
<dbReference type="PANTHER" id="PTHR42924:SF3">
    <property type="entry name" value="POLYMERASE_HISTIDINOL PHOSPHATASE N-TERMINAL DOMAIN-CONTAINING PROTEIN"/>
    <property type="match status" value="1"/>
</dbReference>
<name>A0ABV2YZF8_9ACTN</name>
<dbReference type="Gene3D" id="3.20.20.140">
    <property type="entry name" value="Metal-dependent hydrolases"/>
    <property type="match status" value="1"/>
</dbReference>
<dbReference type="SMART" id="SM00481">
    <property type="entry name" value="POLIIIAc"/>
    <property type="match status" value="1"/>
</dbReference>
<comment type="caution">
    <text evidence="2">The sequence shown here is derived from an EMBL/GenBank/DDBJ whole genome shotgun (WGS) entry which is preliminary data.</text>
</comment>
<dbReference type="SUPFAM" id="SSF89550">
    <property type="entry name" value="PHP domain-like"/>
    <property type="match status" value="1"/>
</dbReference>
<dbReference type="InterPro" id="IPR003141">
    <property type="entry name" value="Pol/His_phosphatase_N"/>
</dbReference>
<dbReference type="EMBL" id="JBEZVI010000009">
    <property type="protein sequence ID" value="MEU3711125.1"/>
    <property type="molecule type" value="Genomic_DNA"/>
</dbReference>
<protein>
    <submittedName>
        <fullName evidence="2">CehA/McbA family metallohydrolase</fullName>
    </submittedName>
</protein>
<dbReference type="CDD" id="cd07432">
    <property type="entry name" value="PHP_HisPPase"/>
    <property type="match status" value="1"/>
</dbReference>
<dbReference type="RefSeq" id="WP_030283762.1">
    <property type="nucleotide sequence ID" value="NZ_JBEZVI010000009.1"/>
</dbReference>
<dbReference type="InterPro" id="IPR052018">
    <property type="entry name" value="PHP_domain"/>
</dbReference>
<gene>
    <name evidence="2" type="ORF">AB0E61_13630</name>
</gene>
<evidence type="ECO:0000313" key="3">
    <source>
        <dbReference type="Proteomes" id="UP001550853"/>
    </source>
</evidence>
<dbReference type="InterPro" id="IPR016195">
    <property type="entry name" value="Pol/histidinol_Pase-like"/>
</dbReference>
<feature type="domain" description="Polymerase/histidinol phosphatase N-terminal" evidence="1">
    <location>
        <begin position="21"/>
        <end position="86"/>
    </location>
</feature>
<proteinExistence type="predicted"/>
<reference evidence="2 3" key="1">
    <citation type="submission" date="2024-06" db="EMBL/GenBank/DDBJ databases">
        <title>The Natural Products Discovery Center: Release of the First 8490 Sequenced Strains for Exploring Actinobacteria Biosynthetic Diversity.</title>
        <authorList>
            <person name="Kalkreuter E."/>
            <person name="Kautsar S.A."/>
            <person name="Yang D."/>
            <person name="Bader C.D."/>
            <person name="Teijaro C.N."/>
            <person name="Fluegel L."/>
            <person name="Davis C.M."/>
            <person name="Simpson J.R."/>
            <person name="Lauterbach L."/>
            <person name="Steele A.D."/>
            <person name="Gui C."/>
            <person name="Meng S."/>
            <person name="Li G."/>
            <person name="Viehrig K."/>
            <person name="Ye F."/>
            <person name="Su P."/>
            <person name="Kiefer A.F."/>
            <person name="Nichols A."/>
            <person name="Cepeda A.J."/>
            <person name="Yan W."/>
            <person name="Fan B."/>
            <person name="Jiang Y."/>
            <person name="Adhikari A."/>
            <person name="Zheng C.-J."/>
            <person name="Schuster L."/>
            <person name="Cowan T.M."/>
            <person name="Smanski M.J."/>
            <person name="Chevrette M.G."/>
            <person name="De Carvalho L.P.S."/>
            <person name="Shen B."/>
        </authorList>
    </citation>
    <scope>NUCLEOTIDE SEQUENCE [LARGE SCALE GENOMIC DNA]</scope>
    <source>
        <strain evidence="2 3">NPDC033039</strain>
    </source>
</reference>
<dbReference type="Proteomes" id="UP001550853">
    <property type="component" value="Unassembled WGS sequence"/>
</dbReference>
<evidence type="ECO:0000313" key="2">
    <source>
        <dbReference type="EMBL" id="MEU3711125.1"/>
    </source>
</evidence>
<dbReference type="NCBIfam" id="NF038032">
    <property type="entry name" value="CehA_McbA_metalo"/>
    <property type="match status" value="1"/>
</dbReference>
<keyword evidence="3" id="KW-1185">Reference proteome</keyword>
<sequence length="330" mass="35210">MSSSSYPPVWAVGRGAAWYRGDCHVHSVRSDGGELTPEELALQARAAGLDFIATTEHRAAAEPGVWGHLAADDFLIVLGEEVTTKTGHWLALGINPGEVVDWSHQVRDGLIGQCLDQVHQAGGLCVAAHPHAPYPSGDFMFPFRGFDAVEVWNGLWASDRPWNADNEAALAEWGRSLAADIHMGSWRPAMGNSDTHLEGQIGIPHTVVFAEELSTDAVLAGIRAGRSWIAESTDTDVSFTARAEGRIAGVGERLAAHGGRVEVQAAVRGVPVGTVSFHTDRGKAHRASLPGDGAGVVQWDTTAEDSAFVRIEVRHPHGHFAALTNPIILT</sequence>
<accession>A0ABV2YZF8</accession>